<dbReference type="Proteomes" id="UP000319627">
    <property type="component" value="Unassembled WGS sequence"/>
</dbReference>
<organism evidence="2 3">
    <name type="scientific">Azomonas agilis</name>
    <dbReference type="NCBI Taxonomy" id="116849"/>
    <lineage>
        <taxon>Bacteria</taxon>
        <taxon>Pseudomonadati</taxon>
        <taxon>Pseudomonadota</taxon>
        <taxon>Gammaproteobacteria</taxon>
        <taxon>Pseudomonadales</taxon>
        <taxon>Pseudomonadaceae</taxon>
        <taxon>Azomonas</taxon>
    </lineage>
</organism>
<protein>
    <submittedName>
        <fullName evidence="2">Uncharacterized protein DUF4426</fullName>
    </submittedName>
</protein>
<sequence length="139" mass="15707">MNYLWIAVLGLLLSQPVWAERKYTQGEYEVHYSAFNASFLAPEMAQAHELIRSKQQGVITLSLRKAGLPRPALISGMLKNLSGQETPLSFRLIKEGNSLYYLSQFPITQQDVLTFSLSVQPLDSDPMSIQFTQEVFPEP</sequence>
<proteinExistence type="predicted"/>
<evidence type="ECO:0000259" key="1">
    <source>
        <dbReference type="Pfam" id="PF14467"/>
    </source>
</evidence>
<evidence type="ECO:0000313" key="3">
    <source>
        <dbReference type="Proteomes" id="UP000319627"/>
    </source>
</evidence>
<comment type="caution">
    <text evidence="2">The sequence shown here is derived from an EMBL/GenBank/DDBJ whole genome shotgun (WGS) entry which is preliminary data.</text>
</comment>
<dbReference type="Pfam" id="PF14467">
    <property type="entry name" value="DUF4426"/>
    <property type="match status" value="1"/>
</dbReference>
<gene>
    <name evidence="2" type="ORF">LX59_01034</name>
</gene>
<dbReference type="RefSeq" id="WP_144570772.1">
    <property type="nucleotide sequence ID" value="NZ_VLKG01000003.1"/>
</dbReference>
<dbReference type="InterPro" id="IPR025218">
    <property type="entry name" value="DUF4426"/>
</dbReference>
<name>A0A562J010_9GAMM</name>
<accession>A0A562J010</accession>
<keyword evidence="3" id="KW-1185">Reference proteome</keyword>
<dbReference type="AlphaFoldDB" id="A0A562J010"/>
<dbReference type="EMBL" id="VLKG01000003">
    <property type="protein sequence ID" value="TWH76115.1"/>
    <property type="molecule type" value="Genomic_DNA"/>
</dbReference>
<feature type="domain" description="DUF4426" evidence="1">
    <location>
        <begin position="24"/>
        <end position="138"/>
    </location>
</feature>
<dbReference type="Gene3D" id="2.60.40.3340">
    <property type="entry name" value="Domain of unknown function DUF4426"/>
    <property type="match status" value="1"/>
</dbReference>
<dbReference type="OrthoDB" id="8563353at2"/>
<reference evidence="2 3" key="1">
    <citation type="submission" date="2019-07" db="EMBL/GenBank/DDBJ databases">
        <title>Genomic Encyclopedia of Type Strains, Phase I: the one thousand microbial genomes (KMG-I) project.</title>
        <authorList>
            <person name="Kyrpides N."/>
        </authorList>
    </citation>
    <scope>NUCLEOTIDE SEQUENCE [LARGE SCALE GENOMIC DNA]</scope>
    <source>
        <strain evidence="2 3">DSM 375</strain>
    </source>
</reference>
<evidence type="ECO:0000313" key="2">
    <source>
        <dbReference type="EMBL" id="TWH76115.1"/>
    </source>
</evidence>